<name>A0A9N9J293_9GLOM</name>
<feature type="non-terminal residue" evidence="1">
    <location>
        <position position="47"/>
    </location>
</feature>
<dbReference type="EMBL" id="CAJVPZ010041728">
    <property type="protein sequence ID" value="CAG8762314.1"/>
    <property type="molecule type" value="Genomic_DNA"/>
</dbReference>
<feature type="non-terminal residue" evidence="1">
    <location>
        <position position="1"/>
    </location>
</feature>
<sequence length="47" mass="5711">DVQRLPRYLEKIKNTLNPNQTTLLNRYNSIGVKMIFLETIYEQRQKE</sequence>
<comment type="caution">
    <text evidence="1">The sequence shown here is derived from an EMBL/GenBank/DDBJ whole genome shotgun (WGS) entry which is preliminary data.</text>
</comment>
<evidence type="ECO:0000313" key="2">
    <source>
        <dbReference type="Proteomes" id="UP000789396"/>
    </source>
</evidence>
<organism evidence="1 2">
    <name type="scientific">Racocetra fulgida</name>
    <dbReference type="NCBI Taxonomy" id="60492"/>
    <lineage>
        <taxon>Eukaryota</taxon>
        <taxon>Fungi</taxon>
        <taxon>Fungi incertae sedis</taxon>
        <taxon>Mucoromycota</taxon>
        <taxon>Glomeromycotina</taxon>
        <taxon>Glomeromycetes</taxon>
        <taxon>Diversisporales</taxon>
        <taxon>Gigasporaceae</taxon>
        <taxon>Racocetra</taxon>
    </lineage>
</organism>
<dbReference type="Proteomes" id="UP000789396">
    <property type="component" value="Unassembled WGS sequence"/>
</dbReference>
<evidence type="ECO:0000313" key="1">
    <source>
        <dbReference type="EMBL" id="CAG8762314.1"/>
    </source>
</evidence>
<reference evidence="1" key="1">
    <citation type="submission" date="2021-06" db="EMBL/GenBank/DDBJ databases">
        <authorList>
            <person name="Kallberg Y."/>
            <person name="Tangrot J."/>
            <person name="Rosling A."/>
        </authorList>
    </citation>
    <scope>NUCLEOTIDE SEQUENCE</scope>
    <source>
        <strain evidence="1">IN212</strain>
    </source>
</reference>
<keyword evidence="2" id="KW-1185">Reference proteome</keyword>
<gene>
    <name evidence="1" type="ORF">RFULGI_LOCUS14401</name>
</gene>
<accession>A0A9N9J293</accession>
<proteinExistence type="predicted"/>
<dbReference type="AlphaFoldDB" id="A0A9N9J293"/>
<protein>
    <submittedName>
        <fullName evidence="1">14739_t:CDS:1</fullName>
    </submittedName>
</protein>